<dbReference type="GO" id="GO:0016020">
    <property type="term" value="C:membrane"/>
    <property type="evidence" value="ECO:0007669"/>
    <property type="project" value="InterPro"/>
</dbReference>
<keyword evidence="1" id="KW-0812">Transmembrane</keyword>
<dbReference type="RefSeq" id="WP_054734186.1">
    <property type="nucleotide sequence ID" value="NZ_AZFZ01000023.1"/>
</dbReference>
<feature type="transmembrane region" description="Helical" evidence="1">
    <location>
        <begin position="100"/>
        <end position="122"/>
    </location>
</feature>
<dbReference type="PATRIC" id="fig|1423786.4.peg.1143"/>
<dbReference type="PIRSF" id="PIRSF037259">
    <property type="entry name" value="EcsB_ABC"/>
    <property type="match status" value="1"/>
</dbReference>
<comment type="caution">
    <text evidence="2">The sequence shown here is derived from an EMBL/GenBank/DDBJ whole genome shotgun (WGS) entry which is preliminary data.</text>
</comment>
<keyword evidence="1" id="KW-0472">Membrane</keyword>
<dbReference type="EMBL" id="AZFZ01000023">
    <property type="protein sequence ID" value="KRM43949.1"/>
    <property type="molecule type" value="Genomic_DNA"/>
</dbReference>
<evidence type="ECO:0000256" key="1">
    <source>
        <dbReference type="SAM" id="Phobius"/>
    </source>
</evidence>
<feature type="transmembrane region" description="Helical" evidence="1">
    <location>
        <begin position="20"/>
        <end position="43"/>
    </location>
</feature>
<organism evidence="2 3">
    <name type="scientific">Lentilactobacillus parafarraginis DSM 18390 = JCM 14109</name>
    <dbReference type="NCBI Taxonomy" id="1423786"/>
    <lineage>
        <taxon>Bacteria</taxon>
        <taxon>Bacillati</taxon>
        <taxon>Bacillota</taxon>
        <taxon>Bacilli</taxon>
        <taxon>Lactobacillales</taxon>
        <taxon>Lactobacillaceae</taxon>
        <taxon>Lentilactobacillus</taxon>
    </lineage>
</organism>
<name>A0A0R1YNV9_9LACO</name>
<keyword evidence="1" id="KW-1133">Transmembrane helix</keyword>
<accession>A0A0R1YNV9</accession>
<dbReference type="Pfam" id="PF05975">
    <property type="entry name" value="EcsB"/>
    <property type="match status" value="1"/>
</dbReference>
<sequence>MTNLFKKRLGAHLTELLKYLRFVFNDYFVLALVFMIGGLGYYYSNALKQLKTGLWWAPLVIIAVYLMGLQCGRLATMLQDPDYVFLLPREAEMIGYLRRAFNYSALLACLIQLLIWVVLMPFVQVTAGASVPELFGLLATILFLKVTWLNADFARKYHLNHQWLGNRLLFRLVVPVIVLALGVYVNVYVGAGLAAVVMIIGLVSRRSWASRSLDWQTAIADENSRMHSIYQFFNLFTDVPSLNGAIKRRRYFDGLLRLIRLLPKNTYLYLYAHGIVRDSEMSGLFMRLTVIGTLFLIFIKGEALPIILCLLFIYLIGFQMIPFYFHYEDNAFVHIYPITTDHQLQNFQRVLLTMMSIVALIFAIVVIIVNITNPVTVIGVVVCEAVEIGYFVYMYVPRRIRKSEFSR</sequence>
<evidence type="ECO:0000313" key="3">
    <source>
        <dbReference type="Proteomes" id="UP000051010"/>
    </source>
</evidence>
<dbReference type="AlphaFoldDB" id="A0A0R1YNV9"/>
<feature type="transmembrane region" description="Helical" evidence="1">
    <location>
        <begin position="377"/>
        <end position="396"/>
    </location>
</feature>
<feature type="transmembrane region" description="Helical" evidence="1">
    <location>
        <begin position="187"/>
        <end position="204"/>
    </location>
</feature>
<feature type="transmembrane region" description="Helical" evidence="1">
    <location>
        <begin position="350"/>
        <end position="371"/>
    </location>
</feature>
<dbReference type="Proteomes" id="UP000051010">
    <property type="component" value="Unassembled WGS sequence"/>
</dbReference>
<feature type="transmembrane region" description="Helical" evidence="1">
    <location>
        <begin position="305"/>
        <end position="325"/>
    </location>
</feature>
<feature type="transmembrane region" description="Helical" evidence="1">
    <location>
        <begin position="55"/>
        <end position="79"/>
    </location>
</feature>
<proteinExistence type="predicted"/>
<protein>
    <submittedName>
        <fullName evidence="2">Bacterial ABC transporter protein EcsB</fullName>
    </submittedName>
</protein>
<evidence type="ECO:0000313" key="2">
    <source>
        <dbReference type="EMBL" id="KRM43949.1"/>
    </source>
</evidence>
<feature type="transmembrane region" description="Helical" evidence="1">
    <location>
        <begin position="134"/>
        <end position="151"/>
    </location>
</feature>
<gene>
    <name evidence="2" type="ORF">FD47_GL001070</name>
</gene>
<dbReference type="InterPro" id="IPR010288">
    <property type="entry name" value="EcsB_ABC"/>
</dbReference>
<reference evidence="2 3" key="1">
    <citation type="journal article" date="2015" name="Genome Announc.">
        <title>Expanding the biotechnology potential of lactobacilli through comparative genomics of 213 strains and associated genera.</title>
        <authorList>
            <person name="Sun Z."/>
            <person name="Harris H.M."/>
            <person name="McCann A."/>
            <person name="Guo C."/>
            <person name="Argimon S."/>
            <person name="Zhang W."/>
            <person name="Yang X."/>
            <person name="Jeffery I.B."/>
            <person name="Cooney J.C."/>
            <person name="Kagawa T.F."/>
            <person name="Liu W."/>
            <person name="Song Y."/>
            <person name="Salvetti E."/>
            <person name="Wrobel A."/>
            <person name="Rasinkangas P."/>
            <person name="Parkhill J."/>
            <person name="Rea M.C."/>
            <person name="O'Sullivan O."/>
            <person name="Ritari J."/>
            <person name="Douillard F.P."/>
            <person name="Paul Ross R."/>
            <person name="Yang R."/>
            <person name="Briner A.E."/>
            <person name="Felis G.E."/>
            <person name="de Vos W.M."/>
            <person name="Barrangou R."/>
            <person name="Klaenhammer T.R."/>
            <person name="Caufield P.W."/>
            <person name="Cui Y."/>
            <person name="Zhang H."/>
            <person name="O'Toole P.W."/>
        </authorList>
    </citation>
    <scope>NUCLEOTIDE SEQUENCE [LARGE SCALE GENOMIC DNA]</scope>
    <source>
        <strain evidence="2 3">DSM 18390</strain>
    </source>
</reference>